<comment type="subunit">
    <text evidence="3">Monomer. Associates with 30S ribosomal subunit, binds 16S rRNA.</text>
</comment>
<dbReference type="InterPro" id="IPR004881">
    <property type="entry name" value="Ribosome_biogen_GTPase_RsgA"/>
</dbReference>
<dbReference type="Gene3D" id="3.40.50.300">
    <property type="entry name" value="P-loop containing nucleotide triphosphate hydrolases"/>
    <property type="match status" value="1"/>
</dbReference>
<dbReference type="InterPro" id="IPR012340">
    <property type="entry name" value="NA-bd_OB-fold"/>
</dbReference>
<evidence type="ECO:0000259" key="4">
    <source>
        <dbReference type="PROSITE" id="PS50936"/>
    </source>
</evidence>
<dbReference type="PROSITE" id="PS50936">
    <property type="entry name" value="ENGC_GTPASE"/>
    <property type="match status" value="1"/>
</dbReference>
<gene>
    <name evidence="3 6" type="primary">rsgA</name>
    <name evidence="6" type="ORF">ENJ51_04855</name>
</gene>
<dbReference type="PANTHER" id="PTHR32120:SF11">
    <property type="entry name" value="SMALL RIBOSOMAL SUBUNIT BIOGENESIS GTPASE RSGA 1, MITOCHONDRIAL-RELATED"/>
    <property type="match status" value="1"/>
</dbReference>
<keyword evidence="3" id="KW-0694">RNA-binding</keyword>
<dbReference type="PROSITE" id="PS51721">
    <property type="entry name" value="G_CP"/>
    <property type="match status" value="1"/>
</dbReference>
<dbReference type="GO" id="GO:0005737">
    <property type="term" value="C:cytoplasm"/>
    <property type="evidence" value="ECO:0007669"/>
    <property type="project" value="UniProtKB-SubCell"/>
</dbReference>
<organism evidence="6">
    <name type="scientific">Leucothrix mucor</name>
    <dbReference type="NCBI Taxonomy" id="45248"/>
    <lineage>
        <taxon>Bacteria</taxon>
        <taxon>Pseudomonadati</taxon>
        <taxon>Pseudomonadota</taxon>
        <taxon>Gammaproteobacteria</taxon>
        <taxon>Thiotrichales</taxon>
        <taxon>Thiotrichaceae</taxon>
        <taxon>Leucothrix</taxon>
    </lineage>
</organism>
<feature type="binding site" evidence="3">
    <location>
        <begin position="132"/>
        <end position="135"/>
    </location>
    <ligand>
        <name>GTP</name>
        <dbReference type="ChEBI" id="CHEBI:37565"/>
    </ligand>
</feature>
<comment type="subcellular location">
    <subcellularLocation>
        <location evidence="3">Cytoplasm</location>
    </subcellularLocation>
</comment>
<dbReference type="HAMAP" id="MF_01820">
    <property type="entry name" value="GTPase_RsgA"/>
    <property type="match status" value="1"/>
</dbReference>
<comment type="cofactor">
    <cofactor evidence="3">
        <name>Zn(2+)</name>
        <dbReference type="ChEBI" id="CHEBI:29105"/>
    </cofactor>
    <text evidence="3">Binds 1 zinc ion per subunit.</text>
</comment>
<dbReference type="CDD" id="cd01854">
    <property type="entry name" value="YjeQ_EngC"/>
    <property type="match status" value="1"/>
</dbReference>
<dbReference type="EC" id="3.6.1.-" evidence="3"/>
<dbReference type="InterPro" id="IPR030378">
    <property type="entry name" value="G_CP_dom"/>
</dbReference>
<comment type="function">
    <text evidence="3">One of several proteins that assist in the late maturation steps of the functional core of the 30S ribosomal subunit. Helps release RbfA from mature subunits. May play a role in the assembly of ribosomal proteins into the subunit. Circularly permuted GTPase that catalyzes slow GTP hydrolysis, GTPase activity is stimulated by the 30S ribosomal subunit.</text>
</comment>
<feature type="binding site" evidence="3">
    <location>
        <begin position="186"/>
        <end position="194"/>
    </location>
    <ligand>
        <name>GTP</name>
        <dbReference type="ChEBI" id="CHEBI:37565"/>
    </ligand>
</feature>
<keyword evidence="1 3" id="KW-0547">Nucleotide-binding</keyword>
<comment type="caution">
    <text evidence="6">The sequence shown here is derived from an EMBL/GenBank/DDBJ whole genome shotgun (WGS) entry which is preliminary data.</text>
</comment>
<dbReference type="Proteomes" id="UP000885750">
    <property type="component" value="Unassembled WGS sequence"/>
</dbReference>
<name>A0A7V2T288_LEUMU</name>
<evidence type="ECO:0000259" key="5">
    <source>
        <dbReference type="PROSITE" id="PS51721"/>
    </source>
</evidence>
<keyword evidence="3" id="KW-0690">Ribosome biogenesis</keyword>
<dbReference type="GO" id="GO:0046872">
    <property type="term" value="F:metal ion binding"/>
    <property type="evidence" value="ECO:0007669"/>
    <property type="project" value="UniProtKB-KW"/>
</dbReference>
<dbReference type="SUPFAM" id="SSF52540">
    <property type="entry name" value="P-loop containing nucleoside triphosphate hydrolases"/>
    <property type="match status" value="1"/>
</dbReference>
<dbReference type="GO" id="GO:0019843">
    <property type="term" value="F:rRNA binding"/>
    <property type="evidence" value="ECO:0007669"/>
    <property type="project" value="UniProtKB-KW"/>
</dbReference>
<proteinExistence type="inferred from homology"/>
<keyword evidence="3" id="KW-0699">rRNA-binding</keyword>
<dbReference type="EMBL" id="DRMS01000188">
    <property type="protein sequence ID" value="HFC92124.1"/>
    <property type="molecule type" value="Genomic_DNA"/>
</dbReference>
<accession>A0A7V2T288</accession>
<keyword evidence="3" id="KW-0963">Cytoplasm</keyword>
<keyword evidence="3" id="KW-0479">Metal-binding</keyword>
<evidence type="ECO:0000313" key="6">
    <source>
        <dbReference type="EMBL" id="HFC92124.1"/>
    </source>
</evidence>
<feature type="domain" description="CP-type G" evidence="5">
    <location>
        <begin position="76"/>
        <end position="243"/>
    </location>
</feature>
<dbReference type="GO" id="GO:0042274">
    <property type="term" value="P:ribosomal small subunit biogenesis"/>
    <property type="evidence" value="ECO:0007669"/>
    <property type="project" value="UniProtKB-UniRule"/>
</dbReference>
<dbReference type="PANTHER" id="PTHR32120">
    <property type="entry name" value="SMALL RIBOSOMAL SUBUNIT BIOGENESIS GTPASE RSGA"/>
    <property type="match status" value="1"/>
</dbReference>
<protein>
    <recommendedName>
        <fullName evidence="3">Small ribosomal subunit biogenesis GTPase RsgA</fullName>
        <ecNumber evidence="3">3.6.1.-</ecNumber>
    </recommendedName>
</protein>
<evidence type="ECO:0000256" key="1">
    <source>
        <dbReference type="ARBA" id="ARBA00022741"/>
    </source>
</evidence>
<evidence type="ECO:0000256" key="3">
    <source>
        <dbReference type="HAMAP-Rule" id="MF_01820"/>
    </source>
</evidence>
<dbReference type="InterPro" id="IPR010914">
    <property type="entry name" value="RsgA_GTPase_dom"/>
</dbReference>
<feature type="binding site" evidence="3">
    <location>
        <position position="274"/>
    </location>
    <ligand>
        <name>Zn(2+)</name>
        <dbReference type="ChEBI" id="CHEBI:29105"/>
    </ligand>
</feature>
<feature type="binding site" evidence="3">
    <location>
        <position position="267"/>
    </location>
    <ligand>
        <name>Zn(2+)</name>
        <dbReference type="ChEBI" id="CHEBI:29105"/>
    </ligand>
</feature>
<dbReference type="NCBIfam" id="TIGR00157">
    <property type="entry name" value="ribosome small subunit-dependent GTPase A"/>
    <property type="match status" value="1"/>
</dbReference>
<keyword evidence="2 3" id="KW-0342">GTP-binding</keyword>
<reference evidence="6" key="1">
    <citation type="journal article" date="2020" name="mSystems">
        <title>Genome- and Community-Level Interaction Insights into Carbon Utilization and Element Cycling Functions of Hydrothermarchaeota in Hydrothermal Sediment.</title>
        <authorList>
            <person name="Zhou Z."/>
            <person name="Liu Y."/>
            <person name="Xu W."/>
            <person name="Pan J."/>
            <person name="Luo Z.H."/>
            <person name="Li M."/>
        </authorList>
    </citation>
    <scope>NUCLEOTIDE SEQUENCE [LARGE SCALE GENOMIC DNA]</scope>
    <source>
        <strain evidence="6">HyVt-493</strain>
    </source>
</reference>
<dbReference type="Gene3D" id="2.40.50.140">
    <property type="entry name" value="Nucleic acid-binding proteins"/>
    <property type="match status" value="1"/>
</dbReference>
<dbReference type="InterPro" id="IPR027417">
    <property type="entry name" value="P-loop_NTPase"/>
</dbReference>
<feature type="domain" description="EngC GTPase" evidence="4">
    <location>
        <begin position="93"/>
        <end position="241"/>
    </location>
</feature>
<feature type="binding site" evidence="3">
    <location>
        <position position="272"/>
    </location>
    <ligand>
        <name>Zn(2+)</name>
        <dbReference type="ChEBI" id="CHEBI:29105"/>
    </ligand>
</feature>
<evidence type="ECO:0000256" key="2">
    <source>
        <dbReference type="ARBA" id="ARBA00023134"/>
    </source>
</evidence>
<dbReference type="Gene3D" id="1.10.40.50">
    <property type="entry name" value="Probable gtpase engc, domain 3"/>
    <property type="match status" value="1"/>
</dbReference>
<keyword evidence="3" id="KW-0862">Zinc</keyword>
<dbReference type="GO" id="GO:0005525">
    <property type="term" value="F:GTP binding"/>
    <property type="evidence" value="ECO:0007669"/>
    <property type="project" value="UniProtKB-UniRule"/>
</dbReference>
<dbReference type="GO" id="GO:0003924">
    <property type="term" value="F:GTPase activity"/>
    <property type="evidence" value="ECO:0007669"/>
    <property type="project" value="UniProtKB-UniRule"/>
</dbReference>
<dbReference type="AlphaFoldDB" id="A0A7V2T288"/>
<keyword evidence="3" id="KW-0378">Hydrolase</keyword>
<dbReference type="Pfam" id="PF03193">
    <property type="entry name" value="RsgA_GTPase"/>
    <property type="match status" value="1"/>
</dbReference>
<sequence length="313" mass="35126">MSNKKVAVSKTTGNAEKQSGRVITRFGSELLVSNGDQRPIRCTTKRKLDHIACGDYVIWHANLHGNATVSKLLPRKNALTRRTYRGTPKTIAANIDQIIVTSSWLPRPLWELVDRYLIVAHQLDAEVIIVMNKSDLEQKQATKADHKALQDYRDIDYPVIAINANSGEGIDELRQLMKAKTNIFVGRSGVGKSSIAQHFLPDIELLVKEISQSGEGQHTTTTATLYGLGDEAYLIDSPGVRDYVLDELTEKKLSDGYREFASYVYACRFNNCTHYHEPQCAVRTAVEQGEISKGRYQRYLNALTNMDVTSHKL</sequence>
<comment type="similarity">
    <text evidence="3">Belongs to the TRAFAC class YlqF/YawG GTPase family. RsgA subfamily.</text>
</comment>
<feature type="binding site" evidence="3">
    <location>
        <position position="280"/>
    </location>
    <ligand>
        <name>Zn(2+)</name>
        <dbReference type="ChEBI" id="CHEBI:29105"/>
    </ligand>
</feature>